<keyword evidence="4" id="KW-1185">Reference proteome</keyword>
<proteinExistence type="predicted"/>
<dbReference type="PANTHER" id="PTHR40396:SF1">
    <property type="entry name" value="ATPASE AAA-TYPE CORE DOMAIN-CONTAINING PROTEIN"/>
    <property type="match status" value="1"/>
</dbReference>
<dbReference type="Proteomes" id="UP001501153">
    <property type="component" value="Unassembled WGS sequence"/>
</dbReference>
<evidence type="ECO:0000313" key="4">
    <source>
        <dbReference type="Proteomes" id="UP001501153"/>
    </source>
</evidence>
<dbReference type="InterPro" id="IPR014555">
    <property type="entry name" value="RecF-like"/>
</dbReference>
<feature type="compositionally biased region" description="Basic and acidic residues" evidence="1">
    <location>
        <begin position="406"/>
        <end position="423"/>
    </location>
</feature>
<evidence type="ECO:0000259" key="2">
    <source>
        <dbReference type="Pfam" id="PF13304"/>
    </source>
</evidence>
<dbReference type="EMBL" id="BAABGZ010000018">
    <property type="protein sequence ID" value="GAA4356009.1"/>
    <property type="molecule type" value="Genomic_DNA"/>
</dbReference>
<evidence type="ECO:0000313" key="3">
    <source>
        <dbReference type="EMBL" id="GAA4356009.1"/>
    </source>
</evidence>
<organism evidence="3 4">
    <name type="scientific">Hymenobacter saemangeumensis</name>
    <dbReference type="NCBI Taxonomy" id="1084522"/>
    <lineage>
        <taxon>Bacteria</taxon>
        <taxon>Pseudomonadati</taxon>
        <taxon>Bacteroidota</taxon>
        <taxon>Cytophagia</taxon>
        <taxon>Cytophagales</taxon>
        <taxon>Hymenobacteraceae</taxon>
        <taxon>Hymenobacter</taxon>
    </lineage>
</organism>
<dbReference type="RefSeq" id="WP_345235830.1">
    <property type="nucleotide sequence ID" value="NZ_BAABGZ010000018.1"/>
</dbReference>
<dbReference type="PIRSF" id="PIRSF029347">
    <property type="entry name" value="RecF"/>
    <property type="match status" value="1"/>
</dbReference>
<dbReference type="SUPFAM" id="SSF52540">
    <property type="entry name" value="P-loop containing nucleoside triphosphate hydrolases"/>
    <property type="match status" value="1"/>
</dbReference>
<feature type="region of interest" description="Disordered" evidence="1">
    <location>
        <begin position="395"/>
        <end position="423"/>
    </location>
</feature>
<name>A0ABP8ICG0_9BACT</name>
<protein>
    <submittedName>
        <fullName evidence="3">AAA family ATPase</fullName>
    </submittedName>
</protein>
<comment type="caution">
    <text evidence="3">The sequence shown here is derived from an EMBL/GenBank/DDBJ whole genome shotgun (WGS) entry which is preliminary data.</text>
</comment>
<reference evidence="4" key="1">
    <citation type="journal article" date="2019" name="Int. J. Syst. Evol. Microbiol.">
        <title>The Global Catalogue of Microorganisms (GCM) 10K type strain sequencing project: providing services to taxonomists for standard genome sequencing and annotation.</title>
        <authorList>
            <consortium name="The Broad Institute Genomics Platform"/>
            <consortium name="The Broad Institute Genome Sequencing Center for Infectious Disease"/>
            <person name="Wu L."/>
            <person name="Ma J."/>
        </authorList>
    </citation>
    <scope>NUCLEOTIDE SEQUENCE [LARGE SCALE GENOMIC DNA]</scope>
    <source>
        <strain evidence="4">JCM 17923</strain>
    </source>
</reference>
<dbReference type="Pfam" id="PF13304">
    <property type="entry name" value="AAA_21"/>
    <property type="match status" value="1"/>
</dbReference>
<dbReference type="InterPro" id="IPR027417">
    <property type="entry name" value="P-loop_NTPase"/>
</dbReference>
<evidence type="ECO:0000256" key="1">
    <source>
        <dbReference type="SAM" id="MobiDB-lite"/>
    </source>
</evidence>
<gene>
    <name evidence="3" type="ORF">GCM10023185_19390</name>
</gene>
<dbReference type="Gene3D" id="3.40.50.300">
    <property type="entry name" value="P-loop containing nucleotide triphosphate hydrolases"/>
    <property type="match status" value="2"/>
</dbReference>
<accession>A0ABP8ICG0</accession>
<dbReference type="PANTHER" id="PTHR40396">
    <property type="entry name" value="ATPASE-LIKE PROTEIN"/>
    <property type="match status" value="1"/>
</dbReference>
<feature type="domain" description="ATPase AAA-type core" evidence="2">
    <location>
        <begin position="34"/>
        <end position="344"/>
    </location>
</feature>
<sequence>MPVKNRVSIPHITHLRVKNYRAIHDLELKDITPLTVFLGPNGSGKSTVFDVFAFLAECFDSGLRKAWDKRNRMKELRTRGGSGPIEIQIKYHEGTANSPVITYHLSIDETERGPIVAEEWLMWRRGSGGKPFKFLDFKKGTGQVISGDSPDIEAVRIDESLAGPDILAVNTLGQLNKHPRVVALRKFITGWYLSYLSVSNAQRTTESGPQERLSSTGDNLPNVIQHLKELYPERLEEIVRALAKRVPRLESVQAKAMDDGRLLLTIRDAPFEEPILAKFASDGTLKMLAYLTLLYDPQPPQLIAIEEPENQLHPMLIQEFAEECLLASTKSQILISTHSPFLLNAMAPEQVWIFYRDTRGYTQAVRADKLAGVNEFVQSHALLGDLWMEGRFGIGDPRQPNKMPRLRPELESDIGRESTRKSR</sequence>
<dbReference type="InterPro" id="IPR003959">
    <property type="entry name" value="ATPase_AAA_core"/>
</dbReference>